<dbReference type="Proteomes" id="UP000587760">
    <property type="component" value="Unassembled WGS sequence"/>
</dbReference>
<dbReference type="Gene3D" id="3.30.750.140">
    <property type="match status" value="1"/>
</dbReference>
<evidence type="ECO:0000313" key="4">
    <source>
        <dbReference type="Proteomes" id="UP000587760"/>
    </source>
</evidence>
<dbReference type="InterPro" id="IPR021136">
    <property type="entry name" value="Flagellar_hook_control-like_C"/>
</dbReference>
<feature type="domain" description="Flagellar hook-length control protein-like C-terminal" evidence="2">
    <location>
        <begin position="169"/>
        <end position="241"/>
    </location>
</feature>
<dbReference type="InterPro" id="IPR038610">
    <property type="entry name" value="FliK-like_C_sf"/>
</dbReference>
<dbReference type="Pfam" id="PF02120">
    <property type="entry name" value="Flg_hook"/>
    <property type="match status" value="1"/>
</dbReference>
<gene>
    <name evidence="3" type="ORF">HNR50_003433</name>
</gene>
<comment type="caution">
    <text evidence="3">The sequence shown here is derived from an EMBL/GenBank/DDBJ whole genome shotgun (WGS) entry which is preliminary data.</text>
</comment>
<dbReference type="AlphaFoldDB" id="A0A841RCS9"/>
<proteinExistence type="predicted"/>
<name>A0A841RCS9_9SPIO</name>
<evidence type="ECO:0000256" key="1">
    <source>
        <dbReference type="SAM" id="MobiDB-lite"/>
    </source>
</evidence>
<organism evidence="3 4">
    <name type="scientific">Spirochaeta isovalerica</name>
    <dbReference type="NCBI Taxonomy" id="150"/>
    <lineage>
        <taxon>Bacteria</taxon>
        <taxon>Pseudomonadati</taxon>
        <taxon>Spirochaetota</taxon>
        <taxon>Spirochaetia</taxon>
        <taxon>Spirochaetales</taxon>
        <taxon>Spirochaetaceae</taxon>
        <taxon>Spirochaeta</taxon>
    </lineage>
</organism>
<reference evidence="3 4" key="1">
    <citation type="submission" date="2020-08" db="EMBL/GenBank/DDBJ databases">
        <title>Genomic Encyclopedia of Type Strains, Phase IV (KMG-IV): sequencing the most valuable type-strain genomes for metagenomic binning, comparative biology and taxonomic classification.</title>
        <authorList>
            <person name="Goeker M."/>
        </authorList>
    </citation>
    <scope>NUCLEOTIDE SEQUENCE [LARGE SCALE GENOMIC DNA]</scope>
    <source>
        <strain evidence="3 4">DSM 2461</strain>
    </source>
</reference>
<dbReference type="EMBL" id="JACHGJ010000007">
    <property type="protein sequence ID" value="MBB6481753.1"/>
    <property type="molecule type" value="Genomic_DNA"/>
</dbReference>
<keyword evidence="4" id="KW-1185">Reference proteome</keyword>
<evidence type="ECO:0000259" key="2">
    <source>
        <dbReference type="Pfam" id="PF02120"/>
    </source>
</evidence>
<feature type="compositionally biased region" description="Basic and acidic residues" evidence="1">
    <location>
        <begin position="1"/>
        <end position="11"/>
    </location>
</feature>
<sequence length="259" mass="28475">MKIENKKHVPRENGSGSGGKVRKTNSPSPSRVSGEKAVRSGQAIDDLGNLIGKLKKLLSLSKGFAGREIRGAPALISLLSLLESAEPVPGSGDLKLAERFVSLWIEQHGAELPAGTAKGLSELESVLRNLNWSEEPFYIVTDPENNSDDRHWRMTVGRKESDVPDMVEDKEAFSCRIDFSSPRLGDVSVILQDGAVKRSCAFVSADERVRALLKKSIRSLRAQLERHGMEVPRISVITDQARKKNIAGENRKRGIDLWG</sequence>
<dbReference type="RefSeq" id="WP_184747985.1">
    <property type="nucleotide sequence ID" value="NZ_JACHGJ010000007.1"/>
</dbReference>
<accession>A0A841RCS9</accession>
<protein>
    <recommendedName>
        <fullName evidence="2">Flagellar hook-length control protein-like C-terminal domain-containing protein</fullName>
    </recommendedName>
</protein>
<feature type="region of interest" description="Disordered" evidence="1">
    <location>
        <begin position="1"/>
        <end position="39"/>
    </location>
</feature>
<evidence type="ECO:0000313" key="3">
    <source>
        <dbReference type="EMBL" id="MBB6481753.1"/>
    </source>
</evidence>